<evidence type="ECO:0000256" key="9">
    <source>
        <dbReference type="ARBA" id="ARBA00023136"/>
    </source>
</evidence>
<keyword evidence="13" id="KW-1185">Reference proteome</keyword>
<evidence type="ECO:0000256" key="7">
    <source>
        <dbReference type="ARBA" id="ARBA00022737"/>
    </source>
</evidence>
<evidence type="ECO:0000256" key="10">
    <source>
        <dbReference type="ARBA" id="ARBA00037847"/>
    </source>
</evidence>
<comment type="caution">
    <text evidence="12">The sequence shown here is derived from an EMBL/GenBank/DDBJ whole genome shotgun (WGS) entry which is preliminary data.</text>
</comment>
<dbReference type="PANTHER" id="PTHR48062:SF52">
    <property type="entry name" value="RECEPTOR-LIKE PROTEIN 8-RELATED"/>
    <property type="match status" value="1"/>
</dbReference>
<dbReference type="EMBL" id="JAMYWD010000009">
    <property type="protein sequence ID" value="KAJ4960714.1"/>
    <property type="molecule type" value="Genomic_DNA"/>
</dbReference>
<dbReference type="Proteomes" id="UP001141806">
    <property type="component" value="Unassembled WGS sequence"/>
</dbReference>
<comment type="subcellular location">
    <subcellularLocation>
        <location evidence="1">Cell membrane</location>
    </subcellularLocation>
    <subcellularLocation>
        <location evidence="10">Endomembrane system</location>
        <topology evidence="10">Single-pass membrane protein</topology>
    </subcellularLocation>
</comment>
<gene>
    <name evidence="12" type="ORF">NE237_020624</name>
</gene>
<evidence type="ECO:0000256" key="11">
    <source>
        <dbReference type="SAM" id="Phobius"/>
    </source>
</evidence>
<evidence type="ECO:0000256" key="8">
    <source>
        <dbReference type="ARBA" id="ARBA00022989"/>
    </source>
</evidence>
<evidence type="ECO:0000256" key="2">
    <source>
        <dbReference type="ARBA" id="ARBA00009592"/>
    </source>
</evidence>
<feature type="transmembrane region" description="Helical" evidence="11">
    <location>
        <begin position="174"/>
        <end position="197"/>
    </location>
</feature>
<keyword evidence="3" id="KW-1003">Cell membrane</keyword>
<evidence type="ECO:0000256" key="6">
    <source>
        <dbReference type="ARBA" id="ARBA00022729"/>
    </source>
</evidence>
<evidence type="ECO:0000256" key="4">
    <source>
        <dbReference type="ARBA" id="ARBA00022614"/>
    </source>
</evidence>
<dbReference type="PANTHER" id="PTHR48062">
    <property type="entry name" value="RECEPTOR-LIKE PROTEIN 14"/>
    <property type="match status" value="1"/>
</dbReference>
<protein>
    <submittedName>
        <fullName evidence="12">Uncharacterized protein</fullName>
    </submittedName>
</protein>
<reference evidence="12" key="1">
    <citation type="journal article" date="2023" name="Plant J.">
        <title>The genome of the king protea, Protea cynaroides.</title>
        <authorList>
            <person name="Chang J."/>
            <person name="Duong T.A."/>
            <person name="Schoeman C."/>
            <person name="Ma X."/>
            <person name="Roodt D."/>
            <person name="Barker N."/>
            <person name="Li Z."/>
            <person name="Van de Peer Y."/>
            <person name="Mizrachi E."/>
        </authorList>
    </citation>
    <scope>NUCLEOTIDE SEQUENCE</scope>
    <source>
        <tissue evidence="12">Young leaves</tissue>
    </source>
</reference>
<dbReference type="Pfam" id="PF00560">
    <property type="entry name" value="LRR_1"/>
    <property type="match status" value="1"/>
</dbReference>
<keyword evidence="6" id="KW-0732">Signal</keyword>
<keyword evidence="7" id="KW-0677">Repeat</keyword>
<evidence type="ECO:0000256" key="3">
    <source>
        <dbReference type="ARBA" id="ARBA00022475"/>
    </source>
</evidence>
<keyword evidence="8 11" id="KW-1133">Transmembrane helix</keyword>
<dbReference type="GO" id="GO:0012505">
    <property type="term" value="C:endomembrane system"/>
    <property type="evidence" value="ECO:0007669"/>
    <property type="project" value="UniProtKB-SubCell"/>
</dbReference>
<keyword evidence="4" id="KW-0433">Leucine-rich repeat</keyword>
<sequence>MVDYFEFEESDEVEFIMRSRSNSYKGGILNFVSALDLSCNNLRNETPSEIGYLNGIIAINLSHNMIIGPIPRTLSNITQIVSLDLSYYKLSWEIPFEMSIFYSLEVFKVTHNNLFGKTPEMKNQFLMFSNTSYEGNPFPCGPPLSRLCSSNKESTIPLATTSIGVNRNNDNDMAAFFISFATSYIVFFLGFAEIFYINPYW</sequence>
<accession>A0A9Q0HBJ3</accession>
<dbReference type="GO" id="GO:0005886">
    <property type="term" value="C:plasma membrane"/>
    <property type="evidence" value="ECO:0007669"/>
    <property type="project" value="UniProtKB-SubCell"/>
</dbReference>
<dbReference type="SUPFAM" id="SSF52058">
    <property type="entry name" value="L domain-like"/>
    <property type="match status" value="1"/>
</dbReference>
<keyword evidence="5 11" id="KW-0812">Transmembrane</keyword>
<evidence type="ECO:0000313" key="12">
    <source>
        <dbReference type="EMBL" id="KAJ4960714.1"/>
    </source>
</evidence>
<dbReference type="AlphaFoldDB" id="A0A9Q0HBJ3"/>
<dbReference type="Gene3D" id="3.80.10.10">
    <property type="entry name" value="Ribonuclease Inhibitor"/>
    <property type="match status" value="1"/>
</dbReference>
<dbReference type="InterPro" id="IPR032675">
    <property type="entry name" value="LRR_dom_sf"/>
</dbReference>
<comment type="similarity">
    <text evidence="2">Belongs to the RLP family.</text>
</comment>
<keyword evidence="9 11" id="KW-0472">Membrane</keyword>
<evidence type="ECO:0000256" key="5">
    <source>
        <dbReference type="ARBA" id="ARBA00022692"/>
    </source>
</evidence>
<evidence type="ECO:0000313" key="13">
    <source>
        <dbReference type="Proteomes" id="UP001141806"/>
    </source>
</evidence>
<organism evidence="12 13">
    <name type="scientific">Protea cynaroides</name>
    <dbReference type="NCBI Taxonomy" id="273540"/>
    <lineage>
        <taxon>Eukaryota</taxon>
        <taxon>Viridiplantae</taxon>
        <taxon>Streptophyta</taxon>
        <taxon>Embryophyta</taxon>
        <taxon>Tracheophyta</taxon>
        <taxon>Spermatophyta</taxon>
        <taxon>Magnoliopsida</taxon>
        <taxon>Proteales</taxon>
        <taxon>Proteaceae</taxon>
        <taxon>Protea</taxon>
    </lineage>
</organism>
<evidence type="ECO:0000256" key="1">
    <source>
        <dbReference type="ARBA" id="ARBA00004236"/>
    </source>
</evidence>
<dbReference type="InterPro" id="IPR001611">
    <property type="entry name" value="Leu-rich_rpt"/>
</dbReference>
<dbReference type="InterPro" id="IPR051502">
    <property type="entry name" value="RLP_Defense_Trigger"/>
</dbReference>
<name>A0A9Q0HBJ3_9MAGN</name>
<dbReference type="OrthoDB" id="544346at2759"/>
<proteinExistence type="inferred from homology"/>